<dbReference type="InterPro" id="IPR001494">
    <property type="entry name" value="Importin-beta_N"/>
</dbReference>
<feature type="domain" description="Peptidase S1" evidence="19">
    <location>
        <begin position="291"/>
        <end position="566"/>
    </location>
</feature>
<protein>
    <recommendedName>
        <fullName evidence="22">Importin-11</fullName>
    </recommendedName>
</protein>
<comment type="similarity">
    <text evidence="14">Belongs to the peptidase S1 family. CLIP subfamily.</text>
</comment>
<evidence type="ECO:0000256" key="7">
    <source>
        <dbReference type="ARBA" id="ARBA00022801"/>
    </source>
</evidence>
<evidence type="ECO:0000256" key="15">
    <source>
        <dbReference type="RuleBase" id="RU363034"/>
    </source>
</evidence>
<accession>A0A9P9YG31</accession>
<dbReference type="InterPro" id="IPR016024">
    <property type="entry name" value="ARM-type_fold"/>
</dbReference>
<dbReference type="PANTHER" id="PTHR10997:SF7">
    <property type="entry name" value="IMPORTIN-11"/>
    <property type="match status" value="1"/>
</dbReference>
<evidence type="ECO:0000256" key="13">
    <source>
        <dbReference type="ARBA" id="ARBA00023242"/>
    </source>
</evidence>
<dbReference type="CDD" id="cd00190">
    <property type="entry name" value="Tryp_SPc"/>
    <property type="match status" value="1"/>
</dbReference>
<keyword evidence="7 15" id="KW-0378">Hydrolase</keyword>
<evidence type="ECO:0000256" key="6">
    <source>
        <dbReference type="ARBA" id="ARBA00022729"/>
    </source>
</evidence>
<evidence type="ECO:0000256" key="14">
    <source>
        <dbReference type="ARBA" id="ARBA00024195"/>
    </source>
</evidence>
<dbReference type="PROSITE" id="PS50240">
    <property type="entry name" value="TRYPSIN_DOM"/>
    <property type="match status" value="2"/>
</dbReference>
<evidence type="ECO:0000256" key="17">
    <source>
        <dbReference type="SAM" id="SignalP"/>
    </source>
</evidence>
<reference evidence="20" key="1">
    <citation type="journal article" date="2023" name="Genome Biol. Evol.">
        <title>Long-read-based Genome Assembly of Drosophila gunungcola Reveals Fewer Chemosensory Genes in Flower-breeding Species.</title>
        <authorList>
            <person name="Negi A."/>
            <person name="Liao B.Y."/>
            <person name="Yeh S.D."/>
        </authorList>
    </citation>
    <scope>NUCLEOTIDE SEQUENCE</scope>
    <source>
        <strain evidence="20">Sukarami</strain>
    </source>
</reference>
<keyword evidence="8 15" id="KW-0720">Serine protease</keyword>
<dbReference type="SMART" id="SM00020">
    <property type="entry name" value="Tryp_SPc"/>
    <property type="match status" value="1"/>
</dbReference>
<dbReference type="GO" id="GO:0006508">
    <property type="term" value="P:proteolysis"/>
    <property type="evidence" value="ECO:0007669"/>
    <property type="project" value="UniProtKB-KW"/>
</dbReference>
<dbReference type="Pfam" id="PF25758">
    <property type="entry name" value="TPR_IPO11"/>
    <property type="match status" value="1"/>
</dbReference>
<comment type="subcellular location">
    <subcellularLocation>
        <location evidence="1">Nucleus</location>
    </subcellularLocation>
</comment>
<dbReference type="PROSITE" id="PS00134">
    <property type="entry name" value="TRYPSIN_HIS"/>
    <property type="match status" value="1"/>
</dbReference>
<dbReference type="GO" id="GO:0006606">
    <property type="term" value="P:protein import into nucleus"/>
    <property type="evidence" value="ECO:0007669"/>
    <property type="project" value="TreeGrafter"/>
</dbReference>
<dbReference type="InterPro" id="IPR001254">
    <property type="entry name" value="Trypsin_dom"/>
</dbReference>
<keyword evidence="4 15" id="KW-0645">Protease</keyword>
<evidence type="ECO:0000313" key="20">
    <source>
        <dbReference type="EMBL" id="KAI8036333.1"/>
    </source>
</evidence>
<dbReference type="Gene3D" id="1.25.10.10">
    <property type="entry name" value="Leucine-rich Repeat Variant"/>
    <property type="match status" value="1"/>
</dbReference>
<feature type="region of interest" description="Disordered" evidence="16">
    <location>
        <begin position="1538"/>
        <end position="1558"/>
    </location>
</feature>
<comment type="similarity">
    <text evidence="2">Belongs to the importin beta family.</text>
</comment>
<dbReference type="InterPro" id="IPR018114">
    <property type="entry name" value="TRYPSIN_HIS"/>
</dbReference>
<dbReference type="GO" id="GO:0051604">
    <property type="term" value="P:protein maturation"/>
    <property type="evidence" value="ECO:0007669"/>
    <property type="project" value="UniProtKB-ARBA"/>
</dbReference>
<dbReference type="GO" id="GO:0031267">
    <property type="term" value="F:small GTPase binding"/>
    <property type="evidence" value="ECO:0007669"/>
    <property type="project" value="InterPro"/>
</dbReference>
<dbReference type="PROSITE" id="PS50166">
    <property type="entry name" value="IMPORTIN_B_NT"/>
    <property type="match status" value="1"/>
</dbReference>
<dbReference type="SMART" id="SM00913">
    <property type="entry name" value="IBN_N"/>
    <property type="match status" value="1"/>
</dbReference>
<dbReference type="FunFam" id="2.40.10.10:FF:000078">
    <property type="entry name" value="Serine protease H137"/>
    <property type="match status" value="1"/>
</dbReference>
<dbReference type="Pfam" id="PF03810">
    <property type="entry name" value="IBN_N"/>
    <property type="match status" value="1"/>
</dbReference>
<dbReference type="GO" id="GO:0005829">
    <property type="term" value="C:cytosol"/>
    <property type="evidence" value="ECO:0007669"/>
    <property type="project" value="TreeGrafter"/>
</dbReference>
<gene>
    <name evidence="20" type="ORF">M5D96_010926</name>
</gene>
<dbReference type="GO" id="GO:0046872">
    <property type="term" value="F:metal ion binding"/>
    <property type="evidence" value="ECO:0007669"/>
    <property type="project" value="UniProtKB-KW"/>
</dbReference>
<feature type="domain" description="Importin N-terminal" evidence="18">
    <location>
        <begin position="510"/>
        <end position="600"/>
    </location>
</feature>
<dbReference type="Gene3D" id="2.40.10.10">
    <property type="entry name" value="Trypsin-like serine proteases"/>
    <property type="match status" value="3"/>
</dbReference>
<organism evidence="20 21">
    <name type="scientific">Drosophila gunungcola</name>
    <name type="common">fruit fly</name>
    <dbReference type="NCBI Taxonomy" id="103775"/>
    <lineage>
        <taxon>Eukaryota</taxon>
        <taxon>Metazoa</taxon>
        <taxon>Ecdysozoa</taxon>
        <taxon>Arthropoda</taxon>
        <taxon>Hexapoda</taxon>
        <taxon>Insecta</taxon>
        <taxon>Pterygota</taxon>
        <taxon>Neoptera</taxon>
        <taxon>Endopterygota</taxon>
        <taxon>Diptera</taxon>
        <taxon>Brachycera</taxon>
        <taxon>Muscomorpha</taxon>
        <taxon>Ephydroidea</taxon>
        <taxon>Drosophilidae</taxon>
        <taxon>Drosophila</taxon>
        <taxon>Sophophora</taxon>
    </lineage>
</organism>
<keyword evidence="12" id="KW-0325">Glycoprotein</keyword>
<evidence type="ECO:0000256" key="3">
    <source>
        <dbReference type="ARBA" id="ARBA00022448"/>
    </source>
</evidence>
<dbReference type="InterPro" id="IPR058669">
    <property type="entry name" value="TPR_IPO7/11-like"/>
</dbReference>
<feature type="domain" description="Peptidase S1" evidence="19">
    <location>
        <begin position="36"/>
        <end position="277"/>
    </location>
</feature>
<evidence type="ECO:0000313" key="21">
    <source>
        <dbReference type="Proteomes" id="UP001059596"/>
    </source>
</evidence>
<dbReference type="PROSITE" id="PS00135">
    <property type="entry name" value="TRYPSIN_SER"/>
    <property type="match status" value="1"/>
</dbReference>
<dbReference type="FunFam" id="1.25.10.10:FF:000936">
    <property type="entry name" value="Importin beta11"/>
    <property type="match status" value="1"/>
</dbReference>
<dbReference type="Pfam" id="PF00089">
    <property type="entry name" value="Trypsin"/>
    <property type="match status" value="2"/>
</dbReference>
<proteinExistence type="inferred from homology"/>
<keyword evidence="9" id="KW-0106">Calcium</keyword>
<dbReference type="PANTHER" id="PTHR10997">
    <property type="entry name" value="IMPORTIN-7, 8, 11"/>
    <property type="match status" value="1"/>
</dbReference>
<evidence type="ECO:0000256" key="5">
    <source>
        <dbReference type="ARBA" id="ARBA00022723"/>
    </source>
</evidence>
<evidence type="ECO:0000256" key="10">
    <source>
        <dbReference type="ARBA" id="ARBA00023145"/>
    </source>
</evidence>
<evidence type="ECO:0000256" key="4">
    <source>
        <dbReference type="ARBA" id="ARBA00022670"/>
    </source>
</evidence>
<keyword evidence="5" id="KW-0479">Metal-binding</keyword>
<keyword evidence="6 17" id="KW-0732">Signal</keyword>
<keyword evidence="3" id="KW-0813">Transport</keyword>
<keyword evidence="11" id="KW-1015">Disulfide bond</keyword>
<name>A0A9P9YG31_9MUSC</name>
<keyword evidence="21" id="KW-1185">Reference proteome</keyword>
<comment type="caution">
    <text evidence="20">The sequence shown here is derived from an EMBL/GenBank/DDBJ whole genome shotgun (WGS) entry which is preliminary data.</text>
</comment>
<evidence type="ECO:0000256" key="16">
    <source>
        <dbReference type="SAM" id="MobiDB-lite"/>
    </source>
</evidence>
<dbReference type="GO" id="GO:0005635">
    <property type="term" value="C:nuclear envelope"/>
    <property type="evidence" value="ECO:0007669"/>
    <property type="project" value="TreeGrafter"/>
</dbReference>
<dbReference type="InterPro" id="IPR009003">
    <property type="entry name" value="Peptidase_S1_PA"/>
</dbReference>
<evidence type="ECO:0000256" key="11">
    <source>
        <dbReference type="ARBA" id="ARBA00023157"/>
    </source>
</evidence>
<dbReference type="InterPro" id="IPR033116">
    <property type="entry name" value="TRYPSIN_SER"/>
</dbReference>
<dbReference type="PRINTS" id="PR00722">
    <property type="entry name" value="CHYMOTRYPSIN"/>
</dbReference>
<dbReference type="SUPFAM" id="SSF50494">
    <property type="entry name" value="Trypsin-like serine proteases"/>
    <property type="match status" value="2"/>
</dbReference>
<evidence type="ECO:0000256" key="2">
    <source>
        <dbReference type="ARBA" id="ARBA00007991"/>
    </source>
</evidence>
<evidence type="ECO:0000256" key="1">
    <source>
        <dbReference type="ARBA" id="ARBA00004123"/>
    </source>
</evidence>
<keyword evidence="10" id="KW-0865">Zymogen</keyword>
<evidence type="ECO:0008006" key="22">
    <source>
        <dbReference type="Google" id="ProtNLM"/>
    </source>
</evidence>
<dbReference type="InterPro" id="IPR043504">
    <property type="entry name" value="Peptidase_S1_PA_chymotrypsin"/>
</dbReference>
<evidence type="ECO:0000259" key="18">
    <source>
        <dbReference type="PROSITE" id="PS50166"/>
    </source>
</evidence>
<sequence>MTTAAVWIIFVGLVSHGSPLFLEEDCGITNELVAKINHGKAAGILQNPWMALIKTQEDFICGGTIITKRFVLTAAHCLCETQDCSTTRTGLIARLGEYNRSSEIDFAHTYEDFPVEQYYKHKGFRMKNHLNDIALLKLQGTIEYKRQIRPICILVDSRKKSDVDRIPMFTAVGWGYTEKGNLSDVLQTVNINRIPKADCNKIFWDNMGDTQICGGTGTGKDTCKGDSGGPLYSNALYGDTWRRTQLGIISYGADRCGGIGVYTDVMSFVDFIVQTVMEHDITVLVPKIKLLDAGCLDSETPSGAATFPWLAEIYLDSFLINYGTLITDRFMLTTAQLVPSDGPLQVRLGGDKVAYKVKAVHKHPDFVSLSENDIAVIELEHKVNYTAQIKPICLPSLTNKMEQEKFQKRANLAKNLRVVGWGRKTSTSVQRVDSNKCYKVDHQDIGSKQICVAHPNSNTLNRRKRRRREMAMATGAGSGSGTGAGASVEQLVAQTLQAATNPSHEIVQKAEAQLREWEQQPGFFPTIARLSMRRSDGVGGVDGQSSASSSAADSEVKVRWMAAVYLKNGVERYWRPNSRQELPAEQKQQIREVLLRHYDAEEVPQVALQIAVLLGRLARTDYPRFWPELLPTLMKQLQACNAEAGAADSAALQQRILIALHYVLKALASRRLMAEQRAFEELGSQIFGYLAWDVWAPLTARFLQLVRKEEALALNALQRAYVVMRSLRKLVVYGCAKPYKSTDHMNFVEQLFQRLRQCLELRYELRLGSATPGTATILAELERFVIKMMKTLNELMERHSVSFARFVPVALEFSFHYVFHEGTGLIFDAGDRINFSNFAIQALNMLKGIMLSGNDSISAPPEGGPSVEDELLANAAQSHAKFFTAERVTYICEKIVTHYFLLTQQELEEWQQDPEGYDQDDGGGDAWKYALRPSVETLYFTCFTQHSQVMIQEVLRFVRRAQQLQLTPESDLKAILLKDAIYNAVGQAAFHFFNKLDFGAWLTSQLLAELRVDAPNFRILRRRIIWLVGHWVGVQLPRELRPLAYEACLHLLRPQEDMPTRLAAARTLNLLIDDFEFMPEAFHPYFPSLFEALFLLLHEAAECDTKIVVLGTMTLLVEKMSEYIEPQALQFIAYLPLLWRESEEYDLLRCAIIGTLEQLVRTIRDVPEPMKPFLYSVIELSTDLQQHSHVYLIEDGIMLWLAVIGNSTALTPELLALCDHLLPIIEMSSENLRTVLQLIHAYILLDAQAYLSRYGEGFVAYCVRSFEDIRVEGIIAMLRIFETCLKTDAAMGLRLVRPALPFVFQQVYLKQEYPMTMGWYLTIVARTLLIDQSVFMSVVQQLPQADALARILDVWIEMFPMVPDTHAEKRKLFCLAFASIFGSNELLLARLPHILQLVDETLGEVMDKQYAAAEEGASKTTPRFYDSLVIHDEHELDELQQQLGSGGGGGVSEDFHAKSFPAKTYHDDRHRQLVLKDPVYKIPLTEYLKWQLQSLQAQLGSQRYEQLLCSVVPEVLERITMYIEQTVPKACVVCAGSGSGSGSGATADDTLAEQVESG</sequence>
<dbReference type="EMBL" id="JAMKOV010000021">
    <property type="protein sequence ID" value="KAI8036333.1"/>
    <property type="molecule type" value="Genomic_DNA"/>
</dbReference>
<dbReference type="SUPFAM" id="SSF48371">
    <property type="entry name" value="ARM repeat"/>
    <property type="match status" value="1"/>
</dbReference>
<dbReference type="GO" id="GO:0004252">
    <property type="term" value="F:serine-type endopeptidase activity"/>
    <property type="evidence" value="ECO:0007669"/>
    <property type="project" value="InterPro"/>
</dbReference>
<evidence type="ECO:0000256" key="8">
    <source>
        <dbReference type="ARBA" id="ARBA00022825"/>
    </source>
</evidence>
<feature type="chain" id="PRO_5040405153" description="Importin-11" evidence="17">
    <location>
        <begin position="20"/>
        <end position="1558"/>
    </location>
</feature>
<dbReference type="Proteomes" id="UP001059596">
    <property type="component" value="Unassembled WGS sequence"/>
</dbReference>
<feature type="signal peptide" evidence="17">
    <location>
        <begin position="1"/>
        <end position="19"/>
    </location>
</feature>
<evidence type="ECO:0000259" key="19">
    <source>
        <dbReference type="PROSITE" id="PS50240"/>
    </source>
</evidence>
<dbReference type="FunFam" id="2.40.10.10:FF:000028">
    <property type="entry name" value="Serine protease easter"/>
    <property type="match status" value="1"/>
</dbReference>
<evidence type="ECO:0000256" key="9">
    <source>
        <dbReference type="ARBA" id="ARBA00022837"/>
    </source>
</evidence>
<keyword evidence="13" id="KW-0539">Nucleus</keyword>
<evidence type="ECO:0000256" key="12">
    <source>
        <dbReference type="ARBA" id="ARBA00023180"/>
    </source>
</evidence>
<dbReference type="InterPro" id="IPR001314">
    <property type="entry name" value="Peptidase_S1A"/>
</dbReference>
<dbReference type="InterPro" id="IPR011989">
    <property type="entry name" value="ARM-like"/>
</dbReference>